<dbReference type="PROSITE" id="PS51477">
    <property type="entry name" value="PAH"/>
    <property type="match status" value="1"/>
</dbReference>
<feature type="compositionally biased region" description="Low complexity" evidence="6">
    <location>
        <begin position="103"/>
        <end position="117"/>
    </location>
</feature>
<dbReference type="InterPro" id="IPR003822">
    <property type="entry name" value="PAH"/>
</dbReference>
<organism evidence="8 9">
    <name type="scientific">Acanthosepion pharaonis</name>
    <name type="common">Pharaoh cuttlefish</name>
    <name type="synonym">Sepia pharaonis</name>
    <dbReference type="NCBI Taxonomy" id="158019"/>
    <lineage>
        <taxon>Eukaryota</taxon>
        <taxon>Metazoa</taxon>
        <taxon>Spiralia</taxon>
        <taxon>Lophotrochozoa</taxon>
        <taxon>Mollusca</taxon>
        <taxon>Cephalopoda</taxon>
        <taxon>Coleoidea</taxon>
        <taxon>Decapodiformes</taxon>
        <taxon>Sepiida</taxon>
        <taxon>Sepiina</taxon>
        <taxon>Sepiidae</taxon>
        <taxon>Acanthosepion</taxon>
    </lineage>
</organism>
<gene>
    <name evidence="8" type="ORF">SPHA_18565</name>
</gene>
<evidence type="ECO:0000256" key="1">
    <source>
        <dbReference type="ARBA" id="ARBA00004123"/>
    </source>
</evidence>
<sequence>MLKKKKIGTKKYKRPEKLEKRSEVEGELSEAVYEPKMTRSKIKEVLEKSDCLTPWLLSSTKTKSESKVSILDIPFNEDEDDADYNPEKDVTAAEVESDDDIESVSSSLLCSPSNSHLVKSPVSQVTEEQNMSLTEDDDEKKDDETEETIARRTRSKLPLHDMSLMELEASFVAPDITEDMYDTECNDEDWQDFLKSLTKSEYVEDTPETLDDEANDPEYNYLAEAEQECLDDEDFRDDRMVRVTKKELYSLLDELFNDEGNEEEEETVIQPGPLMNVDFSASGQPSNLNIMVTTDQEAIIREQIKQHVQLLTQMILLTQNQEEYIAEHSNALQLLNEMHRFSKNSLAGERSVFRVCNLDGSLQLIEAHKDETFAKKNNSKEFTVSLQNLLSNNSCFLYPQLLPTMRMITKKWSKDKCTFFPSQDYLLGLGFEQFRHFPSYMMCKCISQLLLPCKTEKQIRTRIKNLRSKRAKDNPVKSVQLTKKLPDDFPHATLTCIQEMIAPKDNASHPSAPSWLKKRVIPPSVPAKMQSNPEINKNSNSKKKSAGSKQKKTTTIKVGTNEEVELLFPDTCVKSLPPVVVMQTEPCPVPADKLNHSHSSLVAPAAITFSSPPTTSISPECVQLTTPPKSSPQQSNSSKPVMVVTSSINAIATVATQILSTSPLASASNPHFISEALAKQQELQKTPTKNLVPVFKPFQKVSSKVSPSVYKPLAPKPLQISPPAFRQVSPFLEKKRSRPRRQELQQKARLICPKGFIIKPHISPINRAAYGLRKRAARSPRITRNSEPRTILPKNTSPSPSTSNACCNLNSERLKNIPNISKDSSPLNNVFGSTRSGSNRKNFEDSLPNSATKDNWQNQKSSEKNNSCSGSGGGLSGGSGPNLCQQDESNLSLQNGDSHIEDLMAASSTINSNLKRSKDTRTKAQKRNDIKLAMLAPNLIEKDPRRDHRDTIFAQAYLTKVKQTLKNDMDRYEKFLKILFEFGKSDHSPVVLYKSLSYLLSDYPELIHDLAGFLSPEHALQCGCYNTTMDFLKARNFLRKIEIIFEKHPSQYQKVLRIFAEWQHKSSHKEKELYDMLLPMFKGQDQLLAEFSGLFGFHSPPERLAKSDIFSFLHILFSFSFLFSSLFSSSSSLFVPLFPSSLLCAFHSSVFPTFLLLPLIYVFPLSYVPPLLPLIFFPTFLPLLPLIYVFPLSSSHSSMFPTFLLPLVYVPLFPPPTRLCSPLSSSILCPPPYSDFTSKLTGFEDVELPDEANRYGLPGCPCQCHKDKDNVQAENQGKKKKNKKLNHCSLCGLTVKDGKLYFKMPGKWKQARATFSEPFDLNSPEKEPQPEEPNFLPAELKTIIKQPPSSSSSSSISSSSSNVCTGASSMIDPSKSLPYSTHCSVKSTFNTIEISKPLDQQSFIPLKDILDSSINAAKEIKAVKFWPNSSSTITLKADDVAAQIEALPAVGPSMPTDFLLPRTSEPSLPSPSLQNANLIATARPPSTIVLPPLTVASQSPLSAVTVLPLSSVTLIPHTANSSNVQTVNINNQLTVGRHIVHSYPRQNGISLNRNVISKSRTRLSPKGKKEATLNSIMNMAMGKRNQQILASPVVLKTETASPKSVTAVKLQCAPETVERWTKIMDKLILDTTKDHGATSQVFEFLSTKIQGKTPEAIKTRYSQLLQYLEHLKR</sequence>
<proteinExistence type="predicted"/>
<keyword evidence="7" id="KW-0472">Membrane</keyword>
<evidence type="ECO:0000256" key="6">
    <source>
        <dbReference type="SAM" id="MobiDB-lite"/>
    </source>
</evidence>
<feature type="compositionally biased region" description="Polar residues" evidence="6">
    <location>
        <begin position="818"/>
        <end position="840"/>
    </location>
</feature>
<feature type="compositionally biased region" description="Basic residues" evidence="6">
    <location>
        <begin position="540"/>
        <end position="554"/>
    </location>
</feature>
<dbReference type="EMBL" id="CAHIKZ030000669">
    <property type="protein sequence ID" value="CAE1232524.1"/>
    <property type="molecule type" value="Genomic_DNA"/>
</dbReference>
<feature type="compositionally biased region" description="Polar residues" evidence="6">
    <location>
        <begin position="882"/>
        <end position="894"/>
    </location>
</feature>
<evidence type="ECO:0000256" key="3">
    <source>
        <dbReference type="ARBA" id="ARBA00023163"/>
    </source>
</evidence>
<keyword evidence="7" id="KW-0812">Transmembrane</keyword>
<dbReference type="PANTHER" id="PTHR16088:SF3">
    <property type="entry name" value="GON-4-LIKE PROTEIN"/>
    <property type="match status" value="1"/>
</dbReference>
<dbReference type="PANTHER" id="PTHR16088">
    <property type="entry name" value="YY1 ASSOCIATED PROTEIN-RELATED"/>
    <property type="match status" value="1"/>
</dbReference>
<feature type="transmembrane region" description="Helical" evidence="7">
    <location>
        <begin position="1142"/>
        <end position="1164"/>
    </location>
</feature>
<reference evidence="8" key="1">
    <citation type="submission" date="2021-01" db="EMBL/GenBank/DDBJ databases">
        <authorList>
            <person name="Li R."/>
            <person name="Bekaert M."/>
        </authorList>
    </citation>
    <scope>NUCLEOTIDE SEQUENCE</scope>
    <source>
        <strain evidence="8">Farmed</strain>
    </source>
</reference>
<feature type="compositionally biased region" description="Low complexity" evidence="6">
    <location>
        <begin position="627"/>
        <end position="638"/>
    </location>
</feature>
<feature type="compositionally biased region" description="Polar residues" evidence="6">
    <location>
        <begin position="121"/>
        <end position="133"/>
    </location>
</feature>
<keyword evidence="9" id="KW-1185">Reference proteome</keyword>
<name>A0A812BJ78_ACAPH</name>
<feature type="compositionally biased region" description="Polar residues" evidence="6">
    <location>
        <begin position="847"/>
        <end position="860"/>
    </location>
</feature>
<evidence type="ECO:0000256" key="7">
    <source>
        <dbReference type="SAM" id="Phobius"/>
    </source>
</evidence>
<feature type="compositionally biased region" description="Basic residues" evidence="6">
    <location>
        <begin position="1"/>
        <end position="14"/>
    </location>
</feature>
<dbReference type="GO" id="GO:0003712">
    <property type="term" value="F:transcription coregulator activity"/>
    <property type="evidence" value="ECO:0007669"/>
    <property type="project" value="TreeGrafter"/>
</dbReference>
<comment type="caution">
    <text evidence="8">The sequence shown here is derived from an EMBL/GenBank/DDBJ whole genome shotgun (WGS) entry which is preliminary data.</text>
</comment>
<feature type="region of interest" description="Disordered" evidence="6">
    <location>
        <begin position="525"/>
        <end position="554"/>
    </location>
</feature>
<feature type="compositionally biased region" description="Acidic residues" evidence="6">
    <location>
        <begin position="75"/>
        <end position="84"/>
    </location>
</feature>
<evidence type="ECO:0000313" key="8">
    <source>
        <dbReference type="EMBL" id="CAE1232524.1"/>
    </source>
</evidence>
<feature type="region of interest" description="Disordered" evidence="6">
    <location>
        <begin position="612"/>
        <end position="638"/>
    </location>
</feature>
<keyword evidence="3" id="KW-0804">Transcription</keyword>
<dbReference type="Proteomes" id="UP000597762">
    <property type="component" value="Unassembled WGS sequence"/>
</dbReference>
<dbReference type="Gene3D" id="1.10.10.60">
    <property type="entry name" value="Homeodomain-like"/>
    <property type="match status" value="1"/>
</dbReference>
<feature type="transmembrane region" description="Helical" evidence="7">
    <location>
        <begin position="1197"/>
        <end position="1214"/>
    </location>
</feature>
<feature type="region of interest" description="Disordered" evidence="6">
    <location>
        <begin position="772"/>
        <end position="894"/>
    </location>
</feature>
<dbReference type="Pfam" id="PF02671">
    <property type="entry name" value="PAH"/>
    <property type="match status" value="1"/>
</dbReference>
<dbReference type="InterPro" id="IPR052435">
    <property type="entry name" value="YY1-Transcr_Regul"/>
</dbReference>
<evidence type="ECO:0000313" key="9">
    <source>
        <dbReference type="Proteomes" id="UP000597762"/>
    </source>
</evidence>
<feature type="transmembrane region" description="Helical" evidence="7">
    <location>
        <begin position="1109"/>
        <end position="1135"/>
    </location>
</feature>
<dbReference type="OrthoDB" id="6257037at2759"/>
<feature type="compositionally biased region" description="Low complexity" evidence="6">
    <location>
        <begin position="795"/>
        <end position="804"/>
    </location>
</feature>
<comment type="subcellular location">
    <subcellularLocation>
        <location evidence="1 5">Nucleus</location>
    </subcellularLocation>
</comment>
<feature type="region of interest" description="Disordered" evidence="6">
    <location>
        <begin position="1"/>
        <end position="22"/>
    </location>
</feature>
<evidence type="ECO:0000256" key="4">
    <source>
        <dbReference type="ARBA" id="ARBA00023242"/>
    </source>
</evidence>
<keyword evidence="2" id="KW-0805">Transcription regulation</keyword>
<keyword evidence="7" id="KW-1133">Transmembrane helix</keyword>
<accession>A0A812BJ78</accession>
<feature type="compositionally biased region" description="Acidic residues" evidence="6">
    <location>
        <begin position="134"/>
        <end position="147"/>
    </location>
</feature>
<evidence type="ECO:0000256" key="5">
    <source>
        <dbReference type="PROSITE-ProRule" id="PRU00810"/>
    </source>
</evidence>
<dbReference type="InterPro" id="IPR036600">
    <property type="entry name" value="PAH_sf"/>
</dbReference>
<dbReference type="Pfam" id="PF21227">
    <property type="entry name" value="Myb_DNA-binding_7"/>
    <property type="match status" value="1"/>
</dbReference>
<protein>
    <submittedName>
        <fullName evidence="8">GON4L</fullName>
    </submittedName>
</protein>
<dbReference type="GO" id="GO:0005634">
    <property type="term" value="C:nucleus"/>
    <property type="evidence" value="ECO:0007669"/>
    <property type="project" value="UniProtKB-SubCell"/>
</dbReference>
<feature type="transmembrane region" description="Helical" evidence="7">
    <location>
        <begin position="1170"/>
        <end position="1190"/>
    </location>
</feature>
<evidence type="ECO:0000256" key="2">
    <source>
        <dbReference type="ARBA" id="ARBA00023015"/>
    </source>
</evidence>
<dbReference type="GO" id="GO:0006355">
    <property type="term" value="P:regulation of DNA-templated transcription"/>
    <property type="evidence" value="ECO:0007669"/>
    <property type="project" value="InterPro"/>
</dbReference>
<feature type="compositionally biased region" description="Gly residues" evidence="6">
    <location>
        <begin position="870"/>
        <end position="880"/>
    </location>
</feature>
<keyword evidence="4 5" id="KW-0539">Nucleus</keyword>
<dbReference type="Gene3D" id="1.20.1160.11">
    <property type="entry name" value="Paired amphipathic helix"/>
    <property type="match status" value="2"/>
</dbReference>
<feature type="region of interest" description="Disordered" evidence="6">
    <location>
        <begin position="73"/>
        <end position="149"/>
    </location>
</feature>
<dbReference type="SUPFAM" id="SSF47762">
    <property type="entry name" value="PAH2 domain"/>
    <property type="match status" value="2"/>
</dbReference>